<protein>
    <submittedName>
        <fullName evidence="1">Uncharacterized protein</fullName>
    </submittedName>
</protein>
<sequence length="107" mass="12509">MNEEHKEKIRQKQREDFAKRKMCVLKDTGKQHNLLSKKKMKSILHNDHQMVDCSVNRTDTNNYSNDKSENIDHFLSNKFDLRISGTNKNNKSNENLKAYVLGSNKGN</sequence>
<comment type="caution">
    <text evidence="1">The sequence shown here is derived from an EMBL/GenBank/DDBJ whole genome shotgun (WGS) entry which is preliminary data.</text>
</comment>
<organism evidence="1 2">
    <name type="scientific">Parasponia andersonii</name>
    <name type="common">Sponia andersonii</name>
    <dbReference type="NCBI Taxonomy" id="3476"/>
    <lineage>
        <taxon>Eukaryota</taxon>
        <taxon>Viridiplantae</taxon>
        <taxon>Streptophyta</taxon>
        <taxon>Embryophyta</taxon>
        <taxon>Tracheophyta</taxon>
        <taxon>Spermatophyta</taxon>
        <taxon>Magnoliopsida</taxon>
        <taxon>eudicotyledons</taxon>
        <taxon>Gunneridae</taxon>
        <taxon>Pentapetalae</taxon>
        <taxon>rosids</taxon>
        <taxon>fabids</taxon>
        <taxon>Rosales</taxon>
        <taxon>Cannabaceae</taxon>
        <taxon>Parasponia</taxon>
    </lineage>
</organism>
<dbReference type="Proteomes" id="UP000237105">
    <property type="component" value="Unassembled WGS sequence"/>
</dbReference>
<accession>A0A2P5B0C9</accession>
<name>A0A2P5B0C9_PARAD</name>
<dbReference type="EMBL" id="JXTB01000396">
    <property type="protein sequence ID" value="PON42235.1"/>
    <property type="molecule type" value="Genomic_DNA"/>
</dbReference>
<proteinExistence type="predicted"/>
<evidence type="ECO:0000313" key="2">
    <source>
        <dbReference type="Proteomes" id="UP000237105"/>
    </source>
</evidence>
<dbReference type="AlphaFoldDB" id="A0A2P5B0C9"/>
<evidence type="ECO:0000313" key="1">
    <source>
        <dbReference type="EMBL" id="PON42235.1"/>
    </source>
</evidence>
<keyword evidence="2" id="KW-1185">Reference proteome</keyword>
<reference evidence="2" key="1">
    <citation type="submission" date="2016-06" db="EMBL/GenBank/DDBJ databases">
        <title>Parallel loss of symbiosis genes in relatives of nitrogen-fixing non-legume Parasponia.</title>
        <authorList>
            <person name="Van Velzen R."/>
            <person name="Holmer R."/>
            <person name="Bu F."/>
            <person name="Rutten L."/>
            <person name="Van Zeijl A."/>
            <person name="Liu W."/>
            <person name="Santuari L."/>
            <person name="Cao Q."/>
            <person name="Sharma T."/>
            <person name="Shen D."/>
            <person name="Roswanjaya Y."/>
            <person name="Wardhani T."/>
            <person name="Kalhor M.S."/>
            <person name="Jansen J."/>
            <person name="Van den Hoogen J."/>
            <person name="Gungor B."/>
            <person name="Hartog M."/>
            <person name="Hontelez J."/>
            <person name="Verver J."/>
            <person name="Yang W.-C."/>
            <person name="Schijlen E."/>
            <person name="Repin R."/>
            <person name="Schilthuizen M."/>
            <person name="Schranz E."/>
            <person name="Heidstra R."/>
            <person name="Miyata K."/>
            <person name="Fedorova E."/>
            <person name="Kohlen W."/>
            <person name="Bisseling T."/>
            <person name="Smit S."/>
            <person name="Geurts R."/>
        </authorList>
    </citation>
    <scope>NUCLEOTIDE SEQUENCE [LARGE SCALE GENOMIC DNA]</scope>
    <source>
        <strain evidence="2">cv. WU1-14</strain>
    </source>
</reference>
<gene>
    <name evidence="1" type="ORF">PanWU01x14_283510</name>
</gene>